<feature type="domain" description="Methyltransferase" evidence="3">
    <location>
        <begin position="41"/>
        <end position="132"/>
    </location>
</feature>
<dbReference type="GO" id="GO:0032259">
    <property type="term" value="P:methylation"/>
    <property type="evidence" value="ECO:0007669"/>
    <property type="project" value="UniProtKB-KW"/>
</dbReference>
<dbReference type="PANTHER" id="PTHR43861">
    <property type="entry name" value="TRANS-ACONITATE 2-METHYLTRANSFERASE-RELATED"/>
    <property type="match status" value="1"/>
</dbReference>
<dbReference type="EMBL" id="BOMI01000105">
    <property type="protein sequence ID" value="GID76622.1"/>
    <property type="molecule type" value="Genomic_DNA"/>
</dbReference>
<evidence type="ECO:0000256" key="2">
    <source>
        <dbReference type="ARBA" id="ARBA00022679"/>
    </source>
</evidence>
<gene>
    <name evidence="4" type="ORF">Ade02nite_52630</name>
</gene>
<accession>A0ABQ3Y9E0</accession>
<evidence type="ECO:0000313" key="4">
    <source>
        <dbReference type="EMBL" id="GID76622.1"/>
    </source>
</evidence>
<organism evidence="4 5">
    <name type="scientific">Paractinoplanes deccanensis</name>
    <dbReference type="NCBI Taxonomy" id="113561"/>
    <lineage>
        <taxon>Bacteria</taxon>
        <taxon>Bacillati</taxon>
        <taxon>Actinomycetota</taxon>
        <taxon>Actinomycetes</taxon>
        <taxon>Micromonosporales</taxon>
        <taxon>Micromonosporaceae</taxon>
        <taxon>Paractinoplanes</taxon>
    </lineage>
</organism>
<name>A0ABQ3Y9E0_9ACTN</name>
<proteinExistence type="predicted"/>
<dbReference type="PANTHER" id="PTHR43861:SF1">
    <property type="entry name" value="TRANS-ACONITATE 2-METHYLTRANSFERASE"/>
    <property type="match status" value="1"/>
</dbReference>
<dbReference type="Gene3D" id="3.40.50.150">
    <property type="entry name" value="Vaccinia Virus protein VP39"/>
    <property type="match status" value="1"/>
</dbReference>
<keyword evidence="1 4" id="KW-0489">Methyltransferase</keyword>
<evidence type="ECO:0000256" key="1">
    <source>
        <dbReference type="ARBA" id="ARBA00022603"/>
    </source>
</evidence>
<protein>
    <submittedName>
        <fullName evidence="4">Methyltransferase</fullName>
    </submittedName>
</protein>
<keyword evidence="5" id="KW-1185">Reference proteome</keyword>
<dbReference type="CDD" id="cd02440">
    <property type="entry name" value="AdoMet_MTases"/>
    <property type="match status" value="1"/>
</dbReference>
<dbReference type="Pfam" id="PF13649">
    <property type="entry name" value="Methyltransf_25"/>
    <property type="match status" value="1"/>
</dbReference>
<reference evidence="4 5" key="1">
    <citation type="submission" date="2021-01" db="EMBL/GenBank/DDBJ databases">
        <title>Whole genome shotgun sequence of Actinoplanes deccanensis NBRC 13994.</title>
        <authorList>
            <person name="Komaki H."/>
            <person name="Tamura T."/>
        </authorList>
    </citation>
    <scope>NUCLEOTIDE SEQUENCE [LARGE SCALE GENOMIC DNA]</scope>
    <source>
        <strain evidence="4 5">NBRC 13994</strain>
    </source>
</reference>
<keyword evidence="2" id="KW-0808">Transferase</keyword>
<comment type="caution">
    <text evidence="4">The sequence shown here is derived from an EMBL/GenBank/DDBJ whole genome shotgun (WGS) entry which is preliminary data.</text>
</comment>
<dbReference type="Proteomes" id="UP000609879">
    <property type="component" value="Unassembled WGS sequence"/>
</dbReference>
<evidence type="ECO:0000313" key="5">
    <source>
        <dbReference type="Proteomes" id="UP000609879"/>
    </source>
</evidence>
<evidence type="ECO:0000259" key="3">
    <source>
        <dbReference type="Pfam" id="PF13649"/>
    </source>
</evidence>
<sequence length="203" mass="21776">MPRMEVFDQLAEKYQGEHSSNPHQAALVERIAALLPAGASVLDLGCGTGVPTAKRLTESDHRVVGVDIAEGMLRLAREQVPAAEFVRADFKDLPDDFGTFDAVTAFFSLLMLSKADIERVLDKAAGWLKPGGHLGIGMVNFDGDSLPFEFLGVPVTVSGYLEPDLKAVLEAHGFNVLSIETVDFTPPGTPPESQIFALAQRAA</sequence>
<dbReference type="InterPro" id="IPR029063">
    <property type="entry name" value="SAM-dependent_MTases_sf"/>
</dbReference>
<dbReference type="SUPFAM" id="SSF53335">
    <property type="entry name" value="S-adenosyl-L-methionine-dependent methyltransferases"/>
    <property type="match status" value="1"/>
</dbReference>
<dbReference type="InterPro" id="IPR041698">
    <property type="entry name" value="Methyltransf_25"/>
</dbReference>
<dbReference type="GO" id="GO:0008168">
    <property type="term" value="F:methyltransferase activity"/>
    <property type="evidence" value="ECO:0007669"/>
    <property type="project" value="UniProtKB-KW"/>
</dbReference>